<gene>
    <name evidence="2" type="ORF">IEE_05207</name>
</gene>
<evidence type="ECO:0000313" key="3">
    <source>
        <dbReference type="Proteomes" id="UP000006600"/>
    </source>
</evidence>
<dbReference type="PRINTS" id="PR00368">
    <property type="entry name" value="FADPNR"/>
</dbReference>
<dbReference type="InterPro" id="IPR036188">
    <property type="entry name" value="FAD/NAD-bd_sf"/>
</dbReference>
<organism evidence="2 3">
    <name type="scientific">Bacillus cereus BAG5X1-1</name>
    <dbReference type="NCBI Taxonomy" id="1053189"/>
    <lineage>
        <taxon>Bacteria</taxon>
        <taxon>Bacillati</taxon>
        <taxon>Bacillota</taxon>
        <taxon>Bacilli</taxon>
        <taxon>Bacillales</taxon>
        <taxon>Bacillaceae</taxon>
        <taxon>Bacillus</taxon>
        <taxon>Bacillus cereus group</taxon>
    </lineage>
</organism>
<dbReference type="EMBL" id="AHDJ01000065">
    <property type="protein sequence ID" value="EJQ37421.1"/>
    <property type="molecule type" value="Genomic_DNA"/>
</dbReference>
<evidence type="ECO:0008006" key="4">
    <source>
        <dbReference type="Google" id="ProtNLM"/>
    </source>
</evidence>
<name>J7ZM40_BACCE</name>
<dbReference type="Pfam" id="PF13738">
    <property type="entry name" value="Pyr_redox_3"/>
    <property type="match status" value="1"/>
</dbReference>
<dbReference type="Proteomes" id="UP000006600">
    <property type="component" value="Unassembled WGS sequence"/>
</dbReference>
<dbReference type="RefSeq" id="WP_002107059.1">
    <property type="nucleotide sequence ID" value="NZ_JH791997.1"/>
</dbReference>
<keyword evidence="1" id="KW-0560">Oxidoreductase</keyword>
<reference evidence="2 3" key="1">
    <citation type="submission" date="2012-04" db="EMBL/GenBank/DDBJ databases">
        <title>The Genome Sequence of Bacillus cereus BAG5X1-1.</title>
        <authorList>
            <consortium name="The Broad Institute Genome Sequencing Platform"/>
            <consortium name="The Broad Institute Genome Sequencing Center for Infectious Disease"/>
            <person name="Feldgarden M."/>
            <person name="Van der Auwera G.A."/>
            <person name="Mahillon J."/>
            <person name="Duprez V."/>
            <person name="Timmery S."/>
            <person name="Mattelet C."/>
            <person name="Dierick K."/>
            <person name="Sun M."/>
            <person name="Yu Z."/>
            <person name="Zhu L."/>
            <person name="Hu X."/>
            <person name="Shank E.B."/>
            <person name="Swiecicka I."/>
            <person name="Hansen B.M."/>
            <person name="Andrup L."/>
            <person name="Young S.K."/>
            <person name="Zeng Q."/>
            <person name="Gargeya S."/>
            <person name="Fitzgerald M."/>
            <person name="Haas B."/>
            <person name="Abouelleil A."/>
            <person name="Alvarado L."/>
            <person name="Arachchi H.M."/>
            <person name="Berlin A."/>
            <person name="Chapman S.B."/>
            <person name="Goldberg J."/>
            <person name="Griggs A."/>
            <person name="Gujja S."/>
            <person name="Hansen M."/>
            <person name="Howarth C."/>
            <person name="Imamovic A."/>
            <person name="Larimer J."/>
            <person name="McCowen C."/>
            <person name="Montmayeur A."/>
            <person name="Murphy C."/>
            <person name="Neiman D."/>
            <person name="Pearson M."/>
            <person name="Priest M."/>
            <person name="Roberts A."/>
            <person name="Saif S."/>
            <person name="Shea T."/>
            <person name="Sisk P."/>
            <person name="Sykes S."/>
            <person name="Wortman J."/>
            <person name="Nusbaum C."/>
            <person name="Birren B."/>
        </authorList>
    </citation>
    <scope>NUCLEOTIDE SEQUENCE [LARGE SCALE GENOMIC DNA]</scope>
    <source>
        <strain evidence="2 3">BAG5X1-1</strain>
    </source>
</reference>
<protein>
    <recommendedName>
        <fullName evidence="4">FAD/NAD(P)-binding domain-containing protein</fullName>
    </recommendedName>
</protein>
<dbReference type="GO" id="GO:0004497">
    <property type="term" value="F:monooxygenase activity"/>
    <property type="evidence" value="ECO:0007669"/>
    <property type="project" value="TreeGrafter"/>
</dbReference>
<dbReference type="GO" id="GO:0050660">
    <property type="term" value="F:flavin adenine dinucleotide binding"/>
    <property type="evidence" value="ECO:0007669"/>
    <property type="project" value="TreeGrafter"/>
</dbReference>
<dbReference type="PATRIC" id="fig|1053189.3.peg.5309"/>
<evidence type="ECO:0000256" key="1">
    <source>
        <dbReference type="ARBA" id="ARBA00023002"/>
    </source>
</evidence>
<dbReference type="PANTHER" id="PTHR43539:SF23">
    <property type="entry name" value="FAD-DEPENDENT OXIDOREDUCTASE DOMAIN-CONTAINING PROTEIN 2"/>
    <property type="match status" value="1"/>
</dbReference>
<dbReference type="PANTHER" id="PTHR43539">
    <property type="entry name" value="FLAVIN-BINDING MONOOXYGENASE-LIKE PROTEIN (AFU_ORTHOLOGUE AFUA_4G09220)"/>
    <property type="match status" value="1"/>
</dbReference>
<dbReference type="HOGENOM" id="CLU_014290_1_0_9"/>
<dbReference type="InterPro" id="IPR050982">
    <property type="entry name" value="Auxin_biosynth/cation_transpt"/>
</dbReference>
<dbReference type="GO" id="GO:0036503">
    <property type="term" value="P:ERAD pathway"/>
    <property type="evidence" value="ECO:0007669"/>
    <property type="project" value="TreeGrafter"/>
</dbReference>
<dbReference type="AlphaFoldDB" id="J7ZM40"/>
<dbReference type="SUPFAM" id="SSF51905">
    <property type="entry name" value="FAD/NAD(P)-binding domain"/>
    <property type="match status" value="1"/>
</dbReference>
<comment type="caution">
    <text evidence="2">The sequence shown here is derived from an EMBL/GenBank/DDBJ whole genome shotgun (WGS) entry which is preliminary data.</text>
</comment>
<dbReference type="Gene3D" id="3.50.50.60">
    <property type="entry name" value="FAD/NAD(P)-binding domain"/>
    <property type="match status" value="2"/>
</dbReference>
<sequence length="518" mass="59537">MNQLFDVVIVGAGPGGLQTAITLMERAKESKEELKLLVIEKGEKAGSFFKSFPVHGTLISNNKLYTGKPYTHRKSERFDWNSLITKDKKILMRHYSRDFFPKREALVEMLNDLVEEYKIPVVYQTEWENTVKDEYGNYEIHTNQGVYKTKYLVVAAGMGFEQPEIEGIEHTTPYPEMKEKEQYRDKRVLILGKGNSAMECAQDILNEANFMMLASPSSVSMAYKTHYVGHVRAINALLIDNYQLKNQAALLDCHIKKIEPYKDGYNVTVDYVHAQGEIETLFFHEIVSATGFNSNISALSNLGIDTLYDGKYPALKPNFESINHNNLFFAGTQTHGLDYKKTFSGFIHGFRYNSKILAHLLAGKLGFVQTYQTISNDEIEDYILEEFNDSPDLYLQPGYVVKVFEYDGDIWVDLGHVTLEYFKSVLEVEEGKQLMAISLEYGDIHRFHDPLSIPRSPGDISASVYIHPVIRVRTDKGLKKFELEEELENKYLNNEKHHVAMREFLDMIRDSYKKEVVK</sequence>
<evidence type="ECO:0000313" key="2">
    <source>
        <dbReference type="EMBL" id="EJQ37421.1"/>
    </source>
</evidence>
<proteinExistence type="predicted"/>
<dbReference type="PRINTS" id="PR00411">
    <property type="entry name" value="PNDRDTASEI"/>
</dbReference>
<accession>J7ZM40</accession>